<dbReference type="Proteomes" id="UP000601736">
    <property type="component" value="Unassembled WGS sequence"/>
</dbReference>
<proteinExistence type="predicted"/>
<dbReference type="EMBL" id="CAJNAP010000001">
    <property type="protein sequence ID" value="CAE6483575.1"/>
    <property type="molecule type" value="Genomic_DNA"/>
</dbReference>
<reference evidence="1" key="1">
    <citation type="submission" date="2021-02" db="EMBL/GenBank/DDBJ databases">
        <authorList>
            <person name="Han P."/>
        </authorList>
    </citation>
    <scope>NUCLEOTIDE SEQUENCE</scope>
    <source>
        <strain evidence="1">Nitrosomonas nitrosa 18-3D</strain>
    </source>
</reference>
<dbReference type="AlphaFoldDB" id="A0A8H8YVT7"/>
<organism evidence="1 2">
    <name type="scientific">Nitrosomonas nitrosa</name>
    <dbReference type="NCBI Taxonomy" id="52442"/>
    <lineage>
        <taxon>Bacteria</taxon>
        <taxon>Pseudomonadati</taxon>
        <taxon>Pseudomonadota</taxon>
        <taxon>Betaproteobacteria</taxon>
        <taxon>Nitrosomonadales</taxon>
        <taxon>Nitrosomonadaceae</taxon>
        <taxon>Nitrosomonas</taxon>
    </lineage>
</organism>
<protein>
    <submittedName>
        <fullName evidence="1">Uncharacterized protein</fullName>
    </submittedName>
</protein>
<gene>
    <name evidence="1" type="ORF">NMYAN_10086</name>
</gene>
<sequence>MLDDFTKVNTETVLGYFQILQALNKTKPEQKLLTQ</sequence>
<evidence type="ECO:0000313" key="2">
    <source>
        <dbReference type="Proteomes" id="UP000601736"/>
    </source>
</evidence>
<name>A0A8H8YVT7_9PROT</name>
<comment type="caution">
    <text evidence="1">The sequence shown here is derived from an EMBL/GenBank/DDBJ whole genome shotgun (WGS) entry which is preliminary data.</text>
</comment>
<evidence type="ECO:0000313" key="1">
    <source>
        <dbReference type="EMBL" id="CAE6483575.1"/>
    </source>
</evidence>
<accession>A0A8H8YVT7</accession>